<feature type="transmembrane region" description="Helical" evidence="1">
    <location>
        <begin position="45"/>
        <end position="62"/>
    </location>
</feature>
<dbReference type="Proteomes" id="UP000019248">
    <property type="component" value="Unassembled WGS sequence"/>
</dbReference>
<keyword evidence="1" id="KW-0812">Transmembrane</keyword>
<reference evidence="2 3" key="1">
    <citation type="journal article" date="2014" name="Int. J. Syst. Evol. Microbiol.">
        <title>Listeria floridensis sp. nov., Listeria aquatica sp. nov., Listeria cornellensis sp. nov., Listeria riparia sp. nov. and Listeria grandensis sp. nov., from agricultural and natural environments.</title>
        <authorList>
            <person name="den Bakker H.C."/>
            <person name="Warchocki S."/>
            <person name="Wright E.M."/>
            <person name="Allred A.F."/>
            <person name="Ahlstrom C."/>
            <person name="Manuel C.S."/>
            <person name="Stasiewicz M.J."/>
            <person name="Burrell A."/>
            <person name="Roof S."/>
            <person name="Strawn L."/>
            <person name="Fortes E.D."/>
            <person name="Nightingale K.K."/>
            <person name="Kephart D."/>
            <person name="Wiedmann M."/>
        </authorList>
    </citation>
    <scope>NUCLEOTIDE SEQUENCE [LARGE SCALE GENOMIC DNA]</scope>
    <source>
        <strain evidence="2 3">FSL S10-1204</strain>
    </source>
</reference>
<sequence>MKNMFWQILLIILGVCIFAIGLLYSKKWHNGGLDTGWPDFDGVDSFIFSVILGIFAFILMILPWYVLKTLLILGGLTLIYMAGWVFTF</sequence>
<keyword evidence="1" id="KW-1133">Transmembrane helix</keyword>
<dbReference type="AlphaFoldDB" id="W7DL46"/>
<evidence type="ECO:0000313" key="2">
    <source>
        <dbReference type="EMBL" id="EUJ46218.1"/>
    </source>
</evidence>
<organism evidence="2 3">
    <name type="scientific">Listeria riparia FSL S10-1204</name>
    <dbReference type="NCBI Taxonomy" id="1265816"/>
    <lineage>
        <taxon>Bacteria</taxon>
        <taxon>Bacillati</taxon>
        <taxon>Bacillota</taxon>
        <taxon>Bacilli</taxon>
        <taxon>Bacillales</taxon>
        <taxon>Listeriaceae</taxon>
        <taxon>Listeria</taxon>
    </lineage>
</organism>
<comment type="caution">
    <text evidence="2">The sequence shown here is derived from an EMBL/GenBank/DDBJ whole genome shotgun (WGS) entry which is preliminary data.</text>
</comment>
<proteinExistence type="predicted"/>
<dbReference type="RefSeq" id="WP_036099168.1">
    <property type="nucleotide sequence ID" value="NZ_AODL01000004.1"/>
</dbReference>
<dbReference type="OrthoDB" id="2365617at2"/>
<accession>W7DL46</accession>
<keyword evidence="3" id="KW-1185">Reference proteome</keyword>
<name>W7DL46_9LIST</name>
<gene>
    <name evidence="2" type="ORF">PRIP_02213</name>
</gene>
<evidence type="ECO:0000256" key="1">
    <source>
        <dbReference type="SAM" id="Phobius"/>
    </source>
</evidence>
<dbReference type="PATRIC" id="fig|1265816.5.peg.439"/>
<feature type="transmembrane region" description="Helical" evidence="1">
    <location>
        <begin position="5"/>
        <end position="25"/>
    </location>
</feature>
<feature type="transmembrane region" description="Helical" evidence="1">
    <location>
        <begin position="69"/>
        <end position="87"/>
    </location>
</feature>
<protein>
    <submittedName>
        <fullName evidence="2">Uncharacterized protein</fullName>
    </submittedName>
</protein>
<keyword evidence="1" id="KW-0472">Membrane</keyword>
<dbReference type="EMBL" id="AODL01000004">
    <property type="protein sequence ID" value="EUJ46218.1"/>
    <property type="molecule type" value="Genomic_DNA"/>
</dbReference>
<evidence type="ECO:0000313" key="3">
    <source>
        <dbReference type="Proteomes" id="UP000019248"/>
    </source>
</evidence>